<reference evidence="3 4" key="1">
    <citation type="submission" date="2019-12" db="EMBL/GenBank/DDBJ databases">
        <title>Isolation and characterization of three novel carbon monoxide-oxidizing members of Halobacteria from salione crusts and soils.</title>
        <authorList>
            <person name="Myers M.R."/>
            <person name="King G.M."/>
        </authorList>
    </citation>
    <scope>NUCLEOTIDE SEQUENCE [LARGE SCALE GENOMIC DNA]</scope>
    <source>
        <strain evidence="3 4">PCN9</strain>
    </source>
</reference>
<protein>
    <submittedName>
        <fullName evidence="3">Sulfatase-like hydrolase/transferase</fullName>
    </submittedName>
</protein>
<dbReference type="InterPro" id="IPR052701">
    <property type="entry name" value="GAG_Ulvan_Degrading_Sulfatases"/>
</dbReference>
<dbReference type="AlphaFoldDB" id="A0A6B0SIV0"/>
<keyword evidence="3" id="KW-0808">Transferase</keyword>
<dbReference type="Proteomes" id="UP000471521">
    <property type="component" value="Unassembled WGS sequence"/>
</dbReference>
<proteinExistence type="predicted"/>
<evidence type="ECO:0000259" key="2">
    <source>
        <dbReference type="Pfam" id="PF00884"/>
    </source>
</evidence>
<dbReference type="CDD" id="cd16148">
    <property type="entry name" value="sulfatase_like"/>
    <property type="match status" value="1"/>
</dbReference>
<dbReference type="OrthoDB" id="3164at2157"/>
<comment type="caution">
    <text evidence="3">The sequence shown here is derived from an EMBL/GenBank/DDBJ whole genome shotgun (WGS) entry which is preliminary data.</text>
</comment>
<evidence type="ECO:0000256" key="1">
    <source>
        <dbReference type="SAM" id="MobiDB-lite"/>
    </source>
</evidence>
<dbReference type="Gene3D" id="3.40.720.10">
    <property type="entry name" value="Alkaline Phosphatase, subunit A"/>
    <property type="match status" value="1"/>
</dbReference>
<dbReference type="PANTHER" id="PTHR43751:SF3">
    <property type="entry name" value="SULFATASE N-TERMINAL DOMAIN-CONTAINING PROTEIN"/>
    <property type="match status" value="1"/>
</dbReference>
<dbReference type="EMBL" id="WUUU01000014">
    <property type="protein sequence ID" value="MXR19741.1"/>
    <property type="molecule type" value="Genomic_DNA"/>
</dbReference>
<dbReference type="GO" id="GO:0016740">
    <property type="term" value="F:transferase activity"/>
    <property type="evidence" value="ECO:0007669"/>
    <property type="project" value="UniProtKB-KW"/>
</dbReference>
<dbReference type="SUPFAM" id="SSF53649">
    <property type="entry name" value="Alkaline phosphatase-like"/>
    <property type="match status" value="1"/>
</dbReference>
<keyword evidence="3" id="KW-0378">Hydrolase</keyword>
<dbReference type="PANTHER" id="PTHR43751">
    <property type="entry name" value="SULFATASE"/>
    <property type="match status" value="1"/>
</dbReference>
<dbReference type="Pfam" id="PF00884">
    <property type="entry name" value="Sulfatase"/>
    <property type="match status" value="1"/>
</dbReference>
<feature type="domain" description="Sulfatase N-terminal" evidence="2">
    <location>
        <begin position="2"/>
        <end position="325"/>
    </location>
</feature>
<dbReference type="InterPro" id="IPR017850">
    <property type="entry name" value="Alkaline_phosphatase_core_sf"/>
</dbReference>
<dbReference type="GO" id="GO:0016787">
    <property type="term" value="F:hydrolase activity"/>
    <property type="evidence" value="ECO:0007669"/>
    <property type="project" value="UniProtKB-KW"/>
</dbReference>
<feature type="region of interest" description="Disordered" evidence="1">
    <location>
        <begin position="420"/>
        <end position="440"/>
    </location>
</feature>
<name>A0A6B0SIV0_9EURY</name>
<accession>A0A6B0SIV0</accession>
<gene>
    <name evidence="3" type="ORF">GRX66_03655</name>
</gene>
<keyword evidence="4" id="KW-1185">Reference proteome</keyword>
<evidence type="ECO:0000313" key="4">
    <source>
        <dbReference type="Proteomes" id="UP000471521"/>
    </source>
</evidence>
<evidence type="ECO:0000313" key="3">
    <source>
        <dbReference type="EMBL" id="MXR19741.1"/>
    </source>
</evidence>
<sequence>MWVTLDSVRADHTTIHDYGRNTTPELERIADHGQSFTNCFAHGTGTASSVASIFTGVWPWEHQVAMNGSVGEIPDQLRTAAEIFRDQGYRTACVTTNPRIDLIGGDAGFDEYYDISRSTLLNPKFLPITLRFLKNFWSESVGLTWKGVHHSFSYIVTEIARRWVESVNGPYFLYVHYNEPHRPYYPPLSYRDRYTTEVDVPEDRALHTSTEIHERSREYNAGELEMTRDDWEAVEAIYDAEIAYTDSYVGSLFDYVESSNPVFVVTADHGELLGEGSMFGHGQGVVRDELSHVPLVVSGVSDLAVDEDEIVQHNDVMRTLLSMAGASDDQFGGFGLRNGQTRGFAVIQEYLENFAAFEKHTQGFNSGSRKLGRIDGLRTDEFKLVVSQDDVVLYELPDEDTDVSPTRSNVRERLLEQHEAFNEEHGQPLVDSPTTDDYDERMKKRLRDLGYIQ</sequence>
<organism evidence="3 4">
    <name type="scientific">Halobacterium bonnevillei</name>
    <dbReference type="NCBI Taxonomy" id="2692200"/>
    <lineage>
        <taxon>Archaea</taxon>
        <taxon>Methanobacteriati</taxon>
        <taxon>Methanobacteriota</taxon>
        <taxon>Stenosarchaea group</taxon>
        <taxon>Halobacteria</taxon>
        <taxon>Halobacteriales</taxon>
        <taxon>Halobacteriaceae</taxon>
        <taxon>Halobacterium</taxon>
    </lineage>
</organism>
<dbReference type="InterPro" id="IPR000917">
    <property type="entry name" value="Sulfatase_N"/>
</dbReference>